<feature type="region of interest" description="Disordered" evidence="4">
    <location>
        <begin position="1"/>
        <end position="30"/>
    </location>
</feature>
<feature type="region of interest" description="Disordered" evidence="4">
    <location>
        <begin position="983"/>
        <end position="1024"/>
    </location>
</feature>
<evidence type="ECO:0000259" key="5">
    <source>
        <dbReference type="SMART" id="SM00322"/>
    </source>
</evidence>
<proteinExistence type="predicted"/>
<name>A0AB34J8X8_PRYPA</name>
<feature type="domain" description="K Homology" evidence="5">
    <location>
        <begin position="902"/>
        <end position="977"/>
    </location>
</feature>
<gene>
    <name evidence="6" type="ORF">AB1Y20_004080</name>
</gene>
<dbReference type="PROSITE" id="PS50084">
    <property type="entry name" value="KH_TYPE_1"/>
    <property type="match status" value="2"/>
</dbReference>
<feature type="region of interest" description="Disordered" evidence="4">
    <location>
        <begin position="856"/>
        <end position="886"/>
    </location>
</feature>
<dbReference type="EMBL" id="JBGBPQ010000012">
    <property type="protein sequence ID" value="KAL1515011.1"/>
    <property type="molecule type" value="Genomic_DNA"/>
</dbReference>
<feature type="region of interest" description="Disordered" evidence="4">
    <location>
        <begin position="438"/>
        <end position="533"/>
    </location>
</feature>
<feature type="compositionally biased region" description="Polar residues" evidence="4">
    <location>
        <begin position="1008"/>
        <end position="1022"/>
    </location>
</feature>
<dbReference type="InterPro" id="IPR009080">
    <property type="entry name" value="tRNAsynth_Ia_anticodon-bd"/>
</dbReference>
<dbReference type="SUPFAM" id="SSF54791">
    <property type="entry name" value="Eukaryotic type KH-domain (KH-domain type I)"/>
    <property type="match status" value="2"/>
</dbReference>
<keyword evidence="3" id="KW-0175">Coiled coil</keyword>
<organism evidence="6 7">
    <name type="scientific">Prymnesium parvum</name>
    <name type="common">Toxic golden alga</name>
    <dbReference type="NCBI Taxonomy" id="97485"/>
    <lineage>
        <taxon>Eukaryota</taxon>
        <taxon>Haptista</taxon>
        <taxon>Haptophyta</taxon>
        <taxon>Prymnesiophyceae</taxon>
        <taxon>Prymnesiales</taxon>
        <taxon>Prymnesiaceae</taxon>
        <taxon>Prymnesium</taxon>
    </lineage>
</organism>
<evidence type="ECO:0000256" key="1">
    <source>
        <dbReference type="ARBA" id="ARBA00022737"/>
    </source>
</evidence>
<keyword evidence="2" id="KW-0694">RNA-binding</keyword>
<dbReference type="SMART" id="SM00322">
    <property type="entry name" value="KH"/>
    <property type="match status" value="2"/>
</dbReference>
<dbReference type="Gene3D" id="2.60.120.650">
    <property type="entry name" value="Cupin"/>
    <property type="match status" value="1"/>
</dbReference>
<evidence type="ECO:0000313" key="7">
    <source>
        <dbReference type="Proteomes" id="UP001515480"/>
    </source>
</evidence>
<evidence type="ECO:0000313" key="6">
    <source>
        <dbReference type="EMBL" id="KAL1515011.1"/>
    </source>
</evidence>
<dbReference type="Pfam" id="PF00013">
    <property type="entry name" value="KH_1"/>
    <property type="match status" value="2"/>
</dbReference>
<comment type="caution">
    <text evidence="6">The sequence shown here is derived from an EMBL/GenBank/DDBJ whole genome shotgun (WGS) entry which is preliminary data.</text>
</comment>
<sequence>MPLASPRLDGREGRRRDEAAHEAMAPGGAQGVRSRHYVDLLRAASHGAPVLQLFPCADALLRWAEAQGSGNHVLQCPEHMLPHVRSSLPESLLWRAESDDVLAHLPEELAQDVAVAQLNLAADSVALQEDVCGAICVSYLTAADGASVEWLVVPPDAKSAAVREWELHGEVRWPSEARLRDASFAVERLVQQPGHLLLLPPCALCLRRGAGVMLQWLRVPLRCVEVALELCKRAAVPPAAGVPGWRRRQLHPPVLLATYRMLCARVRAATSEGCDRAALRSLLAVAERQLDAEEGRAAWGVELLADHAARACDHCAREIFNRCVRLHEPLVAAGARAAPNPRRTAELLPGEAADFCLQCVADGVVRSAYGGEAKLLEHAEHAELRALLDVARGLLGEARPRRGGEVESVCVQAVRRLQRDGVLCSLPLEGAVKLEAKAEPKEADAQRKKRPMGEETNGEAGCDCSMTDGGARPQHKLSRMRGGAASCDGTEEEAAVSPQGSRRGEAQAAGETRSGGEAWRGEGGGDPNAYGWDDERRAMRRNAAASEGSESCRCRPSCEGEMPYETGGESMCARRFDYPQHYGGMGAACGHGMHGCGMGACGGMNAMGPGCCCGEFAMQCVPGARCGGMCGACNGMPPAGGAMGGGAMGGGAMGGGAMGGGMGGGCGAPQRGPMAACGMGGMGVVEAGQDSNLYDVAVLELENVINSAEFAHFIEFCRMQGVNDGTPPQVLAEMLDVPKMAYKFVESNVNKQLEELDAMRQQIMAEQKSRIAEAVSRRDELGSNEVHQLVNKYLAQSLGKVRLVSAEKEKHRKTLQIQERYLMDLHRHQMQMQERAQMGMPNQMRRMPPGGFQGGGGGMWGGGPGGGMGPAPGDWSSPRLMPQEPGRRMGRPPNIEGEMGGSAAELVIDIPNGPEVNYLIGSRGKSVNELQEKTGTRIQIQREGNMPPHMPFRSVTISGGGEADRLRAQEMVYAKIKEFHESRAAAAHTHEAARSDDGRGRERRSPHMGSSHSQGSTGNQAVDDQAPLAHPHAEEPSLAFAVPSDCVGYVIGRKAGAPFLCMGRGEKINQIQAESGCKVHVDKEDVVENGCSTRKVRIVGRTPADCEVARKLVLQACELAATRDTQPAPAGFGPSSNGPPSQYRPGQVNGERATECVLSDDEIAALVAQREDCRRRKDFPAADTMRQQLWEKGIELLDKERLWQTVDGRKGHYASAVVVTALVGHAMGTLAIKTEARHAMGQEVL</sequence>
<dbReference type="GO" id="GO:0003723">
    <property type="term" value="F:RNA binding"/>
    <property type="evidence" value="ECO:0007669"/>
    <property type="project" value="UniProtKB-UniRule"/>
</dbReference>
<dbReference type="PANTHER" id="PTHR10288">
    <property type="entry name" value="KH DOMAIN CONTAINING RNA BINDING PROTEIN"/>
    <property type="match status" value="1"/>
</dbReference>
<dbReference type="InterPro" id="IPR004087">
    <property type="entry name" value="KH_dom"/>
</dbReference>
<dbReference type="GO" id="GO:0004812">
    <property type="term" value="F:aminoacyl-tRNA ligase activity"/>
    <property type="evidence" value="ECO:0007669"/>
    <property type="project" value="InterPro"/>
</dbReference>
<feature type="coiled-coil region" evidence="3">
    <location>
        <begin position="742"/>
        <end position="769"/>
    </location>
</feature>
<evidence type="ECO:0000256" key="4">
    <source>
        <dbReference type="SAM" id="MobiDB-lite"/>
    </source>
</evidence>
<feature type="domain" description="K Homology" evidence="5">
    <location>
        <begin position="1034"/>
        <end position="1118"/>
    </location>
</feature>
<dbReference type="GO" id="GO:0006418">
    <property type="term" value="P:tRNA aminoacylation for protein translation"/>
    <property type="evidence" value="ECO:0007669"/>
    <property type="project" value="InterPro"/>
</dbReference>
<keyword evidence="1" id="KW-0677">Repeat</keyword>
<feature type="compositionally biased region" description="Gly residues" evidence="4">
    <location>
        <begin position="856"/>
        <end position="870"/>
    </location>
</feature>
<dbReference type="Gene3D" id="3.30.1370.10">
    <property type="entry name" value="K Homology domain, type 1"/>
    <property type="match status" value="2"/>
</dbReference>
<dbReference type="AlphaFoldDB" id="A0AB34J8X8"/>
<dbReference type="Gene3D" id="1.20.120.1910">
    <property type="entry name" value="Cysteine-tRNA ligase, C-terminal anti-codon recognition domain"/>
    <property type="match status" value="1"/>
</dbReference>
<reference evidence="6 7" key="1">
    <citation type="journal article" date="2024" name="Science">
        <title>Giant polyketide synthase enzymes in the biosynthesis of giant marine polyether toxins.</title>
        <authorList>
            <person name="Fallon T.R."/>
            <person name="Shende V.V."/>
            <person name="Wierzbicki I.H."/>
            <person name="Pendleton A.L."/>
            <person name="Watervoot N.F."/>
            <person name="Auber R.P."/>
            <person name="Gonzalez D.J."/>
            <person name="Wisecaver J.H."/>
            <person name="Moore B.S."/>
        </authorList>
    </citation>
    <scope>NUCLEOTIDE SEQUENCE [LARGE SCALE GENOMIC DNA]</scope>
    <source>
        <strain evidence="6 7">12B1</strain>
    </source>
</reference>
<dbReference type="SUPFAM" id="SSF47323">
    <property type="entry name" value="Anticodon-binding domain of a subclass of class I aminoacyl-tRNA synthetases"/>
    <property type="match status" value="1"/>
</dbReference>
<dbReference type="GO" id="GO:0005524">
    <property type="term" value="F:ATP binding"/>
    <property type="evidence" value="ECO:0007669"/>
    <property type="project" value="InterPro"/>
</dbReference>
<dbReference type="InterPro" id="IPR036612">
    <property type="entry name" value="KH_dom_type_1_sf"/>
</dbReference>
<keyword evidence="7" id="KW-1185">Reference proteome</keyword>
<accession>A0AB34J8X8</accession>
<protein>
    <recommendedName>
        <fullName evidence="5">K Homology domain-containing protein</fullName>
    </recommendedName>
</protein>
<evidence type="ECO:0000256" key="3">
    <source>
        <dbReference type="SAM" id="Coils"/>
    </source>
</evidence>
<feature type="compositionally biased region" description="Basic and acidic residues" evidence="4">
    <location>
        <begin position="983"/>
        <end position="1005"/>
    </location>
</feature>
<evidence type="ECO:0000256" key="2">
    <source>
        <dbReference type="PROSITE-ProRule" id="PRU00117"/>
    </source>
</evidence>
<dbReference type="InterPro" id="IPR004088">
    <property type="entry name" value="KH_dom_type_1"/>
</dbReference>
<dbReference type="CDD" id="cd00105">
    <property type="entry name" value="KH-I"/>
    <property type="match status" value="2"/>
</dbReference>
<feature type="region of interest" description="Disordered" evidence="4">
    <location>
        <begin position="1125"/>
        <end position="1151"/>
    </location>
</feature>
<feature type="compositionally biased region" description="Basic and acidic residues" evidence="4">
    <location>
        <begin position="8"/>
        <end position="21"/>
    </location>
</feature>
<dbReference type="Proteomes" id="UP001515480">
    <property type="component" value="Unassembled WGS sequence"/>
</dbReference>